<dbReference type="HOGENOM" id="CLU_053002_1_0_1"/>
<gene>
    <name evidence="2" type="ORF">CMQ_1777</name>
</gene>
<dbReference type="AlphaFoldDB" id="F0XAW0"/>
<dbReference type="PANTHER" id="PTHR28047">
    <property type="entry name" value="PROTEIN DCG1"/>
    <property type="match status" value="1"/>
</dbReference>
<dbReference type="STRING" id="655863.F0XAW0"/>
<protein>
    <submittedName>
        <fullName evidence="2">Hydantoin racemase</fullName>
    </submittedName>
</protein>
<dbReference type="InterPro" id="IPR015942">
    <property type="entry name" value="Asp/Glu/hydantoin_racemase"/>
</dbReference>
<dbReference type="EMBL" id="GL629747">
    <property type="protein sequence ID" value="EFX05141.1"/>
    <property type="molecule type" value="Genomic_DNA"/>
</dbReference>
<sequence length="280" mass="29509">MTTLSDLPSVTGTSSRHINVLLINPNSTKAMTESCLRSVQGSLAPNVHVFGFTGPTTGPTAVEGRVDAAISAVDCFRALQPLLREDAAVQIDAFLVACFSAHPLIAMLREEYAQPCIGIMEAALYAARMCGDKLGIVTTSERSSTLHGRSVVADYGFQPHVSAGGETGHVSVLELESKPRDIVYTSIQAAARRLVYDKGADCICMGCAGMTEMRQACIDAVGRDVDEPAGGHGRRAMVIDGVTMGVHFLSALVTEDLGTAKGGAYRSSAAGRARRGQTYV</sequence>
<dbReference type="InterPro" id="IPR053714">
    <property type="entry name" value="Iso_Racemase_Enz_sf"/>
</dbReference>
<dbReference type="RefSeq" id="XP_014174623.1">
    <property type="nucleotide sequence ID" value="XM_014319148.1"/>
</dbReference>
<reference evidence="2 3" key="1">
    <citation type="journal article" date="2011" name="Proc. Natl. Acad. Sci. U.S.A.">
        <title>Genome and transcriptome analyses of the mountain pine beetle-fungal symbiont Grosmannia clavigera, a lodgepole pine pathogen.</title>
        <authorList>
            <person name="DiGuistini S."/>
            <person name="Wang Y."/>
            <person name="Liao N.Y."/>
            <person name="Taylor G."/>
            <person name="Tanguay P."/>
            <person name="Feau N."/>
            <person name="Henrissat B."/>
            <person name="Chan S.K."/>
            <person name="Hesse-Orce U."/>
            <person name="Alamouti S.M."/>
            <person name="Tsui C.K.M."/>
            <person name="Docking R.T."/>
            <person name="Levasseur A."/>
            <person name="Haridas S."/>
            <person name="Robertson G."/>
            <person name="Birol I."/>
            <person name="Holt R.A."/>
            <person name="Marra M.A."/>
            <person name="Hamelin R.C."/>
            <person name="Hirst M."/>
            <person name="Jones S.J.M."/>
            <person name="Bohlmann J."/>
            <person name="Breuil C."/>
        </authorList>
    </citation>
    <scope>NUCLEOTIDE SEQUENCE [LARGE SCALE GENOMIC DNA]</scope>
    <source>
        <strain evidence="3">kw1407 / UAMH 11150</strain>
    </source>
</reference>
<dbReference type="InterPro" id="IPR052186">
    <property type="entry name" value="Hydantoin_racemase-like"/>
</dbReference>
<dbReference type="OrthoDB" id="412018at2759"/>
<dbReference type="Proteomes" id="UP000007796">
    <property type="component" value="Unassembled WGS sequence"/>
</dbReference>
<dbReference type="FunCoup" id="F0XAW0">
    <property type="interactions" value="25"/>
</dbReference>
<name>F0XAW0_GROCL</name>
<organism evidence="3">
    <name type="scientific">Grosmannia clavigera (strain kw1407 / UAMH 11150)</name>
    <name type="common">Blue stain fungus</name>
    <name type="synonym">Graphiocladiella clavigera</name>
    <dbReference type="NCBI Taxonomy" id="655863"/>
    <lineage>
        <taxon>Eukaryota</taxon>
        <taxon>Fungi</taxon>
        <taxon>Dikarya</taxon>
        <taxon>Ascomycota</taxon>
        <taxon>Pezizomycotina</taxon>
        <taxon>Sordariomycetes</taxon>
        <taxon>Sordariomycetidae</taxon>
        <taxon>Ophiostomatales</taxon>
        <taxon>Ophiostomataceae</taxon>
        <taxon>Leptographium</taxon>
    </lineage>
</organism>
<evidence type="ECO:0000313" key="2">
    <source>
        <dbReference type="EMBL" id="EFX05141.1"/>
    </source>
</evidence>
<dbReference type="Gene3D" id="3.40.50.12500">
    <property type="match status" value="1"/>
</dbReference>
<dbReference type="InParanoid" id="F0XAW0"/>
<evidence type="ECO:0000256" key="1">
    <source>
        <dbReference type="ARBA" id="ARBA00038414"/>
    </source>
</evidence>
<dbReference type="GO" id="GO:0047661">
    <property type="term" value="F:amino-acid racemase activity"/>
    <property type="evidence" value="ECO:0007669"/>
    <property type="project" value="InterPro"/>
</dbReference>
<keyword evidence="3" id="KW-1185">Reference proteome</keyword>
<accession>F0XAW0</accession>
<dbReference type="eggNOG" id="ENOG502S1KP">
    <property type="taxonomic scope" value="Eukaryota"/>
</dbReference>
<dbReference type="PANTHER" id="PTHR28047:SF6">
    <property type="entry name" value="CN HYDROLASE DOMAIN-CONTAINING PROTEIN"/>
    <property type="match status" value="1"/>
</dbReference>
<evidence type="ECO:0000313" key="3">
    <source>
        <dbReference type="Proteomes" id="UP000007796"/>
    </source>
</evidence>
<comment type="similarity">
    <text evidence="1">Belongs to the HyuE racemase family.</text>
</comment>
<dbReference type="GeneID" id="25974692"/>
<dbReference type="Pfam" id="PF01177">
    <property type="entry name" value="Asp_Glu_race"/>
    <property type="match status" value="1"/>
</dbReference>
<proteinExistence type="inferred from homology"/>